<evidence type="ECO:0000256" key="1">
    <source>
        <dbReference type="ARBA" id="ARBA00008683"/>
    </source>
</evidence>
<name>A0A2H0RH77_9BACT</name>
<evidence type="ECO:0000313" key="6">
    <source>
        <dbReference type="EMBL" id="PIR45853.1"/>
    </source>
</evidence>
<dbReference type="InterPro" id="IPR047272">
    <property type="entry name" value="S49_SppA_C"/>
</dbReference>
<dbReference type="InterPro" id="IPR029045">
    <property type="entry name" value="ClpP/crotonase-like_dom_sf"/>
</dbReference>
<evidence type="ECO:0000313" key="7">
    <source>
        <dbReference type="Proteomes" id="UP000230431"/>
    </source>
</evidence>
<dbReference type="GO" id="GO:0006508">
    <property type="term" value="P:proteolysis"/>
    <property type="evidence" value="ECO:0007669"/>
    <property type="project" value="UniProtKB-KW"/>
</dbReference>
<reference evidence="6 7" key="1">
    <citation type="submission" date="2017-09" db="EMBL/GenBank/DDBJ databases">
        <title>Depth-based differentiation of microbial function through sediment-hosted aquifers and enrichment of novel symbionts in the deep terrestrial subsurface.</title>
        <authorList>
            <person name="Probst A.J."/>
            <person name="Ladd B."/>
            <person name="Jarett J.K."/>
            <person name="Geller-Mcgrath D.E."/>
            <person name="Sieber C.M."/>
            <person name="Emerson J.B."/>
            <person name="Anantharaman K."/>
            <person name="Thomas B.C."/>
            <person name="Malmstrom R."/>
            <person name="Stieglmeier M."/>
            <person name="Klingl A."/>
            <person name="Woyke T."/>
            <person name="Ryan C.M."/>
            <person name="Banfield J.F."/>
        </authorList>
    </citation>
    <scope>NUCLEOTIDE SEQUENCE [LARGE SCALE GENOMIC DNA]</scope>
    <source>
        <strain evidence="6">CG10_big_fil_rev_8_21_14_0_10_49_38</strain>
    </source>
</reference>
<evidence type="ECO:0000256" key="3">
    <source>
        <dbReference type="ARBA" id="ARBA00022801"/>
    </source>
</evidence>
<keyword evidence="2" id="KW-0645">Protease</keyword>
<evidence type="ECO:0000259" key="5">
    <source>
        <dbReference type="Pfam" id="PF01343"/>
    </source>
</evidence>
<sequence>AGEEVANALKNSDKPTVAVIRQSGLSAAYWAVTGADHIFASKNSDIGSIGVTASYLQNVGKNQKDGSDYVQLSSGKYKDAGDPDRPLTEEERQLFLRDIKIVHENFIADVAVNRDISVTDVQKIADGSSVLGDRAKELRLIDDIGGIREAEKYLEGIIGEKPEVCWY</sequence>
<evidence type="ECO:0000256" key="4">
    <source>
        <dbReference type="ARBA" id="ARBA00022825"/>
    </source>
</evidence>
<feature type="non-terminal residue" evidence="6">
    <location>
        <position position="1"/>
    </location>
</feature>
<dbReference type="Proteomes" id="UP000230431">
    <property type="component" value="Unassembled WGS sequence"/>
</dbReference>
<keyword evidence="4" id="KW-0720">Serine protease</keyword>
<accession>A0A2H0RH77</accession>
<gene>
    <name evidence="6" type="ORF">COV08_02835</name>
</gene>
<dbReference type="EMBL" id="PCYK01000023">
    <property type="protein sequence ID" value="PIR45853.1"/>
    <property type="molecule type" value="Genomic_DNA"/>
</dbReference>
<organism evidence="6 7">
    <name type="scientific">Candidatus Vogelbacteria bacterium CG10_big_fil_rev_8_21_14_0_10_49_38</name>
    <dbReference type="NCBI Taxonomy" id="1975043"/>
    <lineage>
        <taxon>Bacteria</taxon>
        <taxon>Candidatus Vogeliibacteriota</taxon>
    </lineage>
</organism>
<dbReference type="PANTHER" id="PTHR42987:SF4">
    <property type="entry name" value="PROTEASE SOHB-RELATED"/>
    <property type="match status" value="1"/>
</dbReference>
<comment type="similarity">
    <text evidence="1">Belongs to the peptidase S49 family.</text>
</comment>
<comment type="caution">
    <text evidence="6">The sequence shown here is derived from an EMBL/GenBank/DDBJ whole genome shotgun (WGS) entry which is preliminary data.</text>
</comment>
<keyword evidence="3" id="KW-0378">Hydrolase</keyword>
<dbReference type="AlphaFoldDB" id="A0A2H0RH77"/>
<dbReference type="Gene3D" id="3.90.226.10">
    <property type="entry name" value="2-enoyl-CoA Hydratase, Chain A, domain 1"/>
    <property type="match status" value="2"/>
</dbReference>
<dbReference type="Pfam" id="PF01343">
    <property type="entry name" value="Peptidase_S49"/>
    <property type="match status" value="1"/>
</dbReference>
<proteinExistence type="inferred from homology"/>
<feature type="domain" description="Peptidase S49" evidence="5">
    <location>
        <begin position="9"/>
        <end position="154"/>
    </location>
</feature>
<dbReference type="PANTHER" id="PTHR42987">
    <property type="entry name" value="PEPTIDASE S49"/>
    <property type="match status" value="1"/>
</dbReference>
<dbReference type="SUPFAM" id="SSF52096">
    <property type="entry name" value="ClpP/crotonase"/>
    <property type="match status" value="1"/>
</dbReference>
<protein>
    <recommendedName>
        <fullName evidence="5">Peptidase S49 domain-containing protein</fullName>
    </recommendedName>
</protein>
<dbReference type="GO" id="GO:0008236">
    <property type="term" value="F:serine-type peptidase activity"/>
    <property type="evidence" value="ECO:0007669"/>
    <property type="project" value="UniProtKB-KW"/>
</dbReference>
<dbReference type="InterPro" id="IPR002142">
    <property type="entry name" value="Peptidase_S49"/>
</dbReference>
<evidence type="ECO:0000256" key="2">
    <source>
        <dbReference type="ARBA" id="ARBA00022670"/>
    </source>
</evidence>
<dbReference type="CDD" id="cd07023">
    <property type="entry name" value="S49_Sppa_N_C"/>
    <property type="match status" value="1"/>
</dbReference>